<feature type="coiled-coil region" evidence="1">
    <location>
        <begin position="244"/>
        <end position="271"/>
    </location>
</feature>
<dbReference type="InParanoid" id="A0A0D0BDX1"/>
<dbReference type="PANTHER" id="PTHR36223">
    <property type="entry name" value="BETA-LACTAMASE-TYPE TRANSPEPTIDASE FOLD DOMAIN CONTAINING PROTEIN"/>
    <property type="match status" value="1"/>
</dbReference>
<evidence type="ECO:0000313" key="5">
    <source>
        <dbReference type="Proteomes" id="UP000054485"/>
    </source>
</evidence>
<dbReference type="Pfam" id="PF25534">
    <property type="entry name" value="DUF7918"/>
    <property type="match status" value="1"/>
</dbReference>
<evidence type="ECO:0000256" key="2">
    <source>
        <dbReference type="SAM" id="MobiDB-lite"/>
    </source>
</evidence>
<organism evidence="4 5">
    <name type="scientific">Suillus luteus UH-Slu-Lm8-n1</name>
    <dbReference type="NCBI Taxonomy" id="930992"/>
    <lineage>
        <taxon>Eukaryota</taxon>
        <taxon>Fungi</taxon>
        <taxon>Dikarya</taxon>
        <taxon>Basidiomycota</taxon>
        <taxon>Agaricomycotina</taxon>
        <taxon>Agaricomycetes</taxon>
        <taxon>Agaricomycetidae</taxon>
        <taxon>Boletales</taxon>
        <taxon>Suillineae</taxon>
        <taxon>Suillaceae</taxon>
        <taxon>Suillus</taxon>
    </lineage>
</organism>
<name>A0A0D0BDX1_9AGAM</name>
<reference evidence="5" key="2">
    <citation type="submission" date="2015-01" db="EMBL/GenBank/DDBJ databases">
        <title>Evolutionary Origins and Diversification of the Mycorrhizal Mutualists.</title>
        <authorList>
            <consortium name="DOE Joint Genome Institute"/>
            <consortium name="Mycorrhizal Genomics Consortium"/>
            <person name="Kohler A."/>
            <person name="Kuo A."/>
            <person name="Nagy L.G."/>
            <person name="Floudas D."/>
            <person name="Copeland A."/>
            <person name="Barry K.W."/>
            <person name="Cichocki N."/>
            <person name="Veneault-Fourrey C."/>
            <person name="LaButti K."/>
            <person name="Lindquist E.A."/>
            <person name="Lipzen A."/>
            <person name="Lundell T."/>
            <person name="Morin E."/>
            <person name="Murat C."/>
            <person name="Riley R."/>
            <person name="Ohm R."/>
            <person name="Sun H."/>
            <person name="Tunlid A."/>
            <person name="Henrissat B."/>
            <person name="Grigoriev I.V."/>
            <person name="Hibbett D.S."/>
            <person name="Martin F."/>
        </authorList>
    </citation>
    <scope>NUCLEOTIDE SEQUENCE [LARGE SCALE GENOMIC DNA]</scope>
    <source>
        <strain evidence="5">UH-Slu-Lm8-n1</strain>
    </source>
</reference>
<protein>
    <recommendedName>
        <fullName evidence="3">DUF7918 domain-containing protein</fullName>
    </recommendedName>
</protein>
<evidence type="ECO:0000256" key="1">
    <source>
        <dbReference type="SAM" id="Coils"/>
    </source>
</evidence>
<dbReference type="Proteomes" id="UP000054485">
    <property type="component" value="Unassembled WGS sequence"/>
</dbReference>
<dbReference type="HOGENOM" id="CLU_060356_3_1_1"/>
<reference evidence="4 5" key="1">
    <citation type="submission" date="2014-04" db="EMBL/GenBank/DDBJ databases">
        <authorList>
            <consortium name="DOE Joint Genome Institute"/>
            <person name="Kuo A."/>
            <person name="Ruytinx J."/>
            <person name="Rineau F."/>
            <person name="Colpaert J."/>
            <person name="Kohler A."/>
            <person name="Nagy L.G."/>
            <person name="Floudas D."/>
            <person name="Copeland A."/>
            <person name="Barry K.W."/>
            <person name="Cichocki N."/>
            <person name="Veneault-Fourrey C."/>
            <person name="LaButti K."/>
            <person name="Lindquist E.A."/>
            <person name="Lipzen A."/>
            <person name="Lundell T."/>
            <person name="Morin E."/>
            <person name="Murat C."/>
            <person name="Sun H."/>
            <person name="Tunlid A."/>
            <person name="Henrissat B."/>
            <person name="Grigoriev I.V."/>
            <person name="Hibbett D.S."/>
            <person name="Martin F."/>
            <person name="Nordberg H.P."/>
            <person name="Cantor M.N."/>
            <person name="Hua S.X."/>
        </authorList>
    </citation>
    <scope>NUCLEOTIDE SEQUENCE [LARGE SCALE GENOMIC DNA]</scope>
    <source>
        <strain evidence="4 5">UH-Slu-Lm8-n1</strain>
    </source>
</reference>
<gene>
    <name evidence="4" type="ORF">CY34DRAFT_633574</name>
</gene>
<keyword evidence="1" id="KW-0175">Coiled coil</keyword>
<evidence type="ECO:0000259" key="3">
    <source>
        <dbReference type="Pfam" id="PF25534"/>
    </source>
</evidence>
<feature type="compositionally biased region" description="Acidic residues" evidence="2">
    <location>
        <begin position="230"/>
        <end position="242"/>
    </location>
</feature>
<proteinExistence type="predicted"/>
<feature type="region of interest" description="Disordered" evidence="2">
    <location>
        <begin position="210"/>
        <end position="242"/>
    </location>
</feature>
<dbReference type="InterPro" id="IPR057678">
    <property type="entry name" value="DUF7918"/>
</dbReference>
<keyword evidence="5" id="KW-1185">Reference proteome</keyword>
<dbReference type="STRING" id="930992.A0A0D0BDX1"/>
<dbReference type="EMBL" id="KN835191">
    <property type="protein sequence ID" value="KIK44392.1"/>
    <property type="molecule type" value="Genomic_DNA"/>
</dbReference>
<feature type="domain" description="DUF7918" evidence="3">
    <location>
        <begin position="7"/>
        <end position="212"/>
    </location>
</feature>
<dbReference type="OrthoDB" id="3364132at2759"/>
<dbReference type="PANTHER" id="PTHR36223:SF1">
    <property type="entry name" value="TRANSCRIPTION ELONGATION FACTOR EAF N-TERMINAL DOMAIN-CONTAINING PROTEIN"/>
    <property type="match status" value="1"/>
</dbReference>
<accession>A0A0D0BDX1</accession>
<evidence type="ECO:0000313" key="4">
    <source>
        <dbReference type="EMBL" id="KIK44392.1"/>
    </source>
</evidence>
<dbReference type="AlphaFoldDB" id="A0A0D0BDX1"/>
<sequence length="285" mass="31754">MLSYGTLRACIRVDGQALESYGIETFPEENKVTCWIASEAGKTFSVVWQDINHARQHHQTGDVTLDGIHGGGQLMRALRLNEPLTYQRCTAEFKYVNTSMNSIRPLTFSRLQLTDEDQHLDSAHAELGEISLAIWPVNVIGMGYQRKLVSAKGTMVHERSKKASSHCVGFGEEIRVPPQQVISVARVGTTPTTTFVFRYRPFDRLVADGIAPPPMQLSRGTKREAPVDVPESEDNNDGTGVDIDDEALRELNALKAQVKRLEERITTTRGTKRVKIESSGTMRSQ</sequence>